<protein>
    <submittedName>
        <fullName evidence="1">Uncharacterized protein</fullName>
    </submittedName>
</protein>
<dbReference type="AlphaFoldDB" id="A0AAX6BT54"/>
<reference evidence="1" key="1">
    <citation type="journal article" date="2024" name="Appl Microbiol">
        <title>Effect of kuratsuki Bacillus and Priestia on Taste of Sake.</title>
        <authorList>
            <person name="Kobayashi K."/>
            <person name="Nishida H."/>
        </authorList>
    </citation>
    <scope>NUCLEOTIDE SEQUENCE</scope>
    <source>
        <strain evidence="1">B-12</strain>
    </source>
</reference>
<dbReference type="EMBL" id="BSYK01000005">
    <property type="protein sequence ID" value="GMG76961.1"/>
    <property type="molecule type" value="Genomic_DNA"/>
</dbReference>
<evidence type="ECO:0000313" key="1">
    <source>
        <dbReference type="EMBL" id="GMG76961.1"/>
    </source>
</evidence>
<name>A0AAX6BT54_PRIMG</name>
<comment type="caution">
    <text evidence="1">The sequence shown here is derived from an EMBL/GenBank/DDBJ whole genome shotgun (WGS) entry which is preliminary data.</text>
</comment>
<sequence>MKVKTTEPGYLAKQKSKGKTYLFIKKTYREGKKVRSKSLYSFGAMPEALERLYWIRDHPERFPKKLEEKGFTLAHLYKWVLAIEIRQKENGAPFDVFN</sequence>
<gene>
    <name evidence="1" type="ORF">ShirakiTB12_54300</name>
</gene>
<accession>A0AAX6BT54</accession>
<evidence type="ECO:0000313" key="2">
    <source>
        <dbReference type="Proteomes" id="UP001165240"/>
    </source>
</evidence>
<organism evidence="1 2">
    <name type="scientific">Priestia megaterium</name>
    <name type="common">Bacillus megaterium</name>
    <dbReference type="NCBI Taxonomy" id="1404"/>
    <lineage>
        <taxon>Bacteria</taxon>
        <taxon>Bacillati</taxon>
        <taxon>Bacillota</taxon>
        <taxon>Bacilli</taxon>
        <taxon>Bacillales</taxon>
        <taxon>Bacillaceae</taxon>
        <taxon>Priestia</taxon>
    </lineage>
</organism>
<dbReference type="Proteomes" id="UP001165240">
    <property type="component" value="Unassembled WGS sequence"/>
</dbReference>
<proteinExistence type="predicted"/>
<dbReference type="RefSeq" id="WP_057275155.1">
    <property type="nucleotide sequence ID" value="NZ_BSYK01000005.1"/>
</dbReference>